<keyword evidence="3 8" id="KW-0812">Transmembrane</keyword>
<evidence type="ECO:0000256" key="7">
    <source>
        <dbReference type="ARBA" id="ARBA00023136"/>
    </source>
</evidence>
<reference evidence="11" key="2">
    <citation type="submission" date="2010-04" db="EMBL/GenBank/DDBJ databases">
        <authorList>
            <person name="Buell R."/>
            <person name="Hamilton J."/>
            <person name="Hostetler J."/>
        </authorList>
    </citation>
    <scope>NUCLEOTIDE SEQUENCE [LARGE SCALE GENOMIC DNA]</scope>
    <source>
        <strain evidence="11">DAOM:BR144</strain>
    </source>
</reference>
<dbReference type="Pfam" id="PF01061">
    <property type="entry name" value="ABC2_membrane"/>
    <property type="match status" value="1"/>
</dbReference>
<evidence type="ECO:0000313" key="10">
    <source>
        <dbReference type="EnsemblProtists" id="PYU1_T012405"/>
    </source>
</evidence>
<dbReference type="GO" id="GO:0016020">
    <property type="term" value="C:membrane"/>
    <property type="evidence" value="ECO:0007669"/>
    <property type="project" value="UniProtKB-SubCell"/>
</dbReference>
<dbReference type="FunFam" id="3.40.50.300:FF:001480">
    <property type="entry name" value="ABC transporter"/>
    <property type="match status" value="1"/>
</dbReference>
<dbReference type="InParanoid" id="K3X5A6"/>
<feature type="domain" description="ABC transporter" evidence="9">
    <location>
        <begin position="58"/>
        <end position="299"/>
    </location>
</feature>
<evidence type="ECO:0000256" key="5">
    <source>
        <dbReference type="ARBA" id="ARBA00022840"/>
    </source>
</evidence>
<feature type="transmembrane region" description="Helical" evidence="8">
    <location>
        <begin position="479"/>
        <end position="497"/>
    </location>
</feature>
<evidence type="ECO:0000256" key="1">
    <source>
        <dbReference type="ARBA" id="ARBA00004141"/>
    </source>
</evidence>
<protein>
    <recommendedName>
        <fullName evidence="9">ABC transporter domain-containing protein</fullName>
    </recommendedName>
</protein>
<dbReference type="InterPro" id="IPR050352">
    <property type="entry name" value="ABCG_transporters"/>
</dbReference>
<name>K3X5A6_GLOUD</name>
<dbReference type="PROSITE" id="PS50893">
    <property type="entry name" value="ABC_TRANSPORTER_2"/>
    <property type="match status" value="1"/>
</dbReference>
<evidence type="ECO:0000256" key="2">
    <source>
        <dbReference type="ARBA" id="ARBA00022448"/>
    </source>
</evidence>
<organism evidence="10 11">
    <name type="scientific">Globisporangium ultimum (strain ATCC 200006 / CBS 805.95 / DAOM BR144)</name>
    <name type="common">Pythium ultimum</name>
    <dbReference type="NCBI Taxonomy" id="431595"/>
    <lineage>
        <taxon>Eukaryota</taxon>
        <taxon>Sar</taxon>
        <taxon>Stramenopiles</taxon>
        <taxon>Oomycota</taxon>
        <taxon>Peronosporomycetes</taxon>
        <taxon>Pythiales</taxon>
        <taxon>Pythiaceae</taxon>
        <taxon>Globisporangium</taxon>
    </lineage>
</organism>
<feature type="transmembrane region" description="Helical" evidence="8">
    <location>
        <begin position="620"/>
        <end position="642"/>
    </location>
</feature>
<dbReference type="OMA" id="WMFFAIS"/>
<dbReference type="Gene3D" id="3.40.50.300">
    <property type="entry name" value="P-loop containing nucleotide triphosphate hydrolases"/>
    <property type="match status" value="1"/>
</dbReference>
<keyword evidence="4" id="KW-0547">Nucleotide-binding</keyword>
<feature type="transmembrane region" description="Helical" evidence="8">
    <location>
        <begin position="503"/>
        <end position="523"/>
    </location>
</feature>
<dbReference type="InterPro" id="IPR003439">
    <property type="entry name" value="ABC_transporter-like_ATP-bd"/>
</dbReference>
<evidence type="ECO:0000256" key="4">
    <source>
        <dbReference type="ARBA" id="ARBA00022741"/>
    </source>
</evidence>
<dbReference type="STRING" id="431595.K3X5A6"/>
<accession>K3X5A6</accession>
<dbReference type="InterPro" id="IPR017871">
    <property type="entry name" value="ABC_transporter-like_CS"/>
</dbReference>
<dbReference type="GO" id="GO:0016887">
    <property type="term" value="F:ATP hydrolysis activity"/>
    <property type="evidence" value="ECO:0007669"/>
    <property type="project" value="InterPro"/>
</dbReference>
<dbReference type="eggNOG" id="KOG0061">
    <property type="taxonomic scope" value="Eukaryota"/>
</dbReference>
<dbReference type="SMART" id="SM00382">
    <property type="entry name" value="AAA"/>
    <property type="match status" value="1"/>
</dbReference>
<dbReference type="Pfam" id="PF00005">
    <property type="entry name" value="ABC_tran"/>
    <property type="match status" value="1"/>
</dbReference>
<proteinExistence type="predicted"/>
<dbReference type="HOGENOM" id="CLU_000604_57_6_1"/>
<dbReference type="PANTHER" id="PTHR48041">
    <property type="entry name" value="ABC TRANSPORTER G FAMILY MEMBER 28"/>
    <property type="match status" value="1"/>
</dbReference>
<reference evidence="11" key="1">
    <citation type="journal article" date="2010" name="Genome Biol.">
        <title>Genome sequence of the necrotrophic plant pathogen Pythium ultimum reveals original pathogenicity mechanisms and effector repertoire.</title>
        <authorList>
            <person name="Levesque C.A."/>
            <person name="Brouwer H."/>
            <person name="Cano L."/>
            <person name="Hamilton J.P."/>
            <person name="Holt C."/>
            <person name="Huitema E."/>
            <person name="Raffaele S."/>
            <person name="Robideau G.P."/>
            <person name="Thines M."/>
            <person name="Win J."/>
            <person name="Zerillo M.M."/>
            <person name="Beakes G.W."/>
            <person name="Boore J.L."/>
            <person name="Busam D."/>
            <person name="Dumas B."/>
            <person name="Ferriera S."/>
            <person name="Fuerstenberg S.I."/>
            <person name="Gachon C.M."/>
            <person name="Gaulin E."/>
            <person name="Govers F."/>
            <person name="Grenville-Briggs L."/>
            <person name="Horner N."/>
            <person name="Hostetler J."/>
            <person name="Jiang R.H."/>
            <person name="Johnson J."/>
            <person name="Krajaejun T."/>
            <person name="Lin H."/>
            <person name="Meijer H.J."/>
            <person name="Moore B."/>
            <person name="Morris P."/>
            <person name="Phuntmart V."/>
            <person name="Puiu D."/>
            <person name="Shetty J."/>
            <person name="Stajich J.E."/>
            <person name="Tripathy S."/>
            <person name="Wawra S."/>
            <person name="van West P."/>
            <person name="Whitty B.R."/>
            <person name="Coutinho P.M."/>
            <person name="Henrissat B."/>
            <person name="Martin F."/>
            <person name="Thomas P.D."/>
            <person name="Tyler B.M."/>
            <person name="De Vries R.P."/>
            <person name="Kamoun S."/>
            <person name="Yandell M."/>
            <person name="Tisserat N."/>
            <person name="Buell C.R."/>
        </authorList>
    </citation>
    <scope>NUCLEOTIDE SEQUENCE</scope>
    <source>
        <strain evidence="11">DAOM:BR144</strain>
    </source>
</reference>
<dbReference type="PROSITE" id="PS00211">
    <property type="entry name" value="ABC_TRANSPORTER_1"/>
    <property type="match status" value="1"/>
</dbReference>
<dbReference type="Proteomes" id="UP000019132">
    <property type="component" value="Unassembled WGS sequence"/>
</dbReference>
<feature type="transmembrane region" description="Helical" evidence="8">
    <location>
        <begin position="389"/>
        <end position="410"/>
    </location>
</feature>
<evidence type="ECO:0000259" key="9">
    <source>
        <dbReference type="PROSITE" id="PS50893"/>
    </source>
</evidence>
<feature type="transmembrane region" description="Helical" evidence="8">
    <location>
        <begin position="535"/>
        <end position="552"/>
    </location>
</feature>
<dbReference type="GO" id="GO:0140359">
    <property type="term" value="F:ABC-type transporter activity"/>
    <property type="evidence" value="ECO:0007669"/>
    <property type="project" value="InterPro"/>
</dbReference>
<keyword evidence="2" id="KW-0813">Transport</keyword>
<comment type="subcellular location">
    <subcellularLocation>
        <location evidence="1">Membrane</location>
        <topology evidence="1">Multi-pass membrane protein</topology>
    </subcellularLocation>
</comment>
<dbReference type="CDD" id="cd03213">
    <property type="entry name" value="ABCG_EPDR"/>
    <property type="match status" value="1"/>
</dbReference>
<evidence type="ECO:0000256" key="8">
    <source>
        <dbReference type="SAM" id="Phobius"/>
    </source>
</evidence>
<keyword evidence="7 8" id="KW-0472">Membrane</keyword>
<keyword evidence="11" id="KW-1185">Reference proteome</keyword>
<dbReference type="InterPro" id="IPR013525">
    <property type="entry name" value="ABC2_TM"/>
</dbReference>
<dbReference type="InterPro" id="IPR027417">
    <property type="entry name" value="P-loop_NTPase"/>
</dbReference>
<keyword evidence="6 8" id="KW-1133">Transmembrane helix</keyword>
<dbReference type="Pfam" id="PF19055">
    <property type="entry name" value="ABC2_membrane_7"/>
    <property type="match status" value="1"/>
</dbReference>
<dbReference type="GO" id="GO:0005524">
    <property type="term" value="F:ATP binding"/>
    <property type="evidence" value="ECO:0007669"/>
    <property type="project" value="UniProtKB-KW"/>
</dbReference>
<sequence>MSTNTLQHRDVVQPSNAQDHQLEMPASQHHFVNIGTPKTSGAKYQRDAPKFVLEWKHLTLRTNVKNEKTKDMQEKVILNDVNGYAKPGELLVIMGPSGAGKSSLLDCISGRNKDIEGSITVNGQPWSKSMKRLTSYVMQDDLFYQTITVREHLVFQARLRMGATFTEEQYLNRVDTVMEELGLMKCRDTLIGGPTLRGISGGERKRLSFAAEILTNPSILFVDEPTSGLDSFMAETVVSQLQQIARDGRTVIATIHQPSSELFALFDQLYLLSDGATVYHGKGSESVQYFASLGYQCPPYLNPTDYFMRQLVVMDKATDEAGVSRVESLKEAWRACRHEIAALNDESATARFEVVLDGDEKYVDSHLHTLGQIRVLATRNVARLVRDKIGFRAAIFQMLFIALIVGLIYLQLDLDQTGIQNYAGAIFFIVVNQTFSAANPTFISVPMELPIVTREYRSGLYHLISWYISKNISELPMQILLPIVLFVPVYLLIGFGHGFDVYFYMQLVVVLINMAAVGLGYMVSCLTRRVEIAPIVGIVVLLPFLLFGGLFLNSADAPDYFVWIQYISPIKYGYEALMKIYWGQVSSIPCDEVIENCVARTGAQVLQNYSMVSRSAFGDAMILLAINVGFRVVGFVALWLSLRKTK</sequence>
<dbReference type="EMBL" id="GL376610">
    <property type="status" value="NOT_ANNOTATED_CDS"/>
    <property type="molecule type" value="Genomic_DNA"/>
</dbReference>
<dbReference type="SUPFAM" id="SSF52540">
    <property type="entry name" value="P-loop containing nucleoside triphosphate hydrolases"/>
    <property type="match status" value="1"/>
</dbReference>
<evidence type="ECO:0000256" key="6">
    <source>
        <dbReference type="ARBA" id="ARBA00022989"/>
    </source>
</evidence>
<keyword evidence="5" id="KW-0067">ATP-binding</keyword>
<dbReference type="EnsemblProtists" id="PYU1_T012405">
    <property type="protein sequence ID" value="PYU1_T012405"/>
    <property type="gene ID" value="PYU1_G012379"/>
</dbReference>
<dbReference type="VEuPathDB" id="FungiDB:PYU1_G012379"/>
<evidence type="ECO:0000256" key="3">
    <source>
        <dbReference type="ARBA" id="ARBA00022692"/>
    </source>
</evidence>
<evidence type="ECO:0000313" key="11">
    <source>
        <dbReference type="Proteomes" id="UP000019132"/>
    </source>
</evidence>
<dbReference type="InterPro" id="IPR043926">
    <property type="entry name" value="ABCG_dom"/>
</dbReference>
<feature type="transmembrane region" description="Helical" evidence="8">
    <location>
        <begin position="422"/>
        <end position="445"/>
    </location>
</feature>
<dbReference type="AlphaFoldDB" id="K3X5A6"/>
<dbReference type="PANTHER" id="PTHR48041:SF139">
    <property type="entry name" value="PROTEIN SCARLET"/>
    <property type="match status" value="1"/>
</dbReference>
<dbReference type="InterPro" id="IPR003593">
    <property type="entry name" value="AAA+_ATPase"/>
</dbReference>
<reference evidence="10" key="3">
    <citation type="submission" date="2015-02" db="UniProtKB">
        <authorList>
            <consortium name="EnsemblProtists"/>
        </authorList>
    </citation>
    <scope>IDENTIFICATION</scope>
    <source>
        <strain evidence="10">DAOM BR144</strain>
    </source>
</reference>